<dbReference type="GeneID" id="102996866"/>
<dbReference type="FunFam" id="1.10.720.30:FF:000016">
    <property type="entry name" value="MEF2-activating motif and SAP domain-containing transcriptional regulator isoform X2"/>
    <property type="match status" value="1"/>
</dbReference>
<evidence type="ECO:0000256" key="9">
    <source>
        <dbReference type="ARBA" id="ARBA00075943"/>
    </source>
</evidence>
<dbReference type="Proteomes" id="UP000248484">
    <property type="component" value="Unplaced"/>
</dbReference>
<evidence type="ECO:0000259" key="11">
    <source>
        <dbReference type="PROSITE" id="PS50800"/>
    </source>
</evidence>
<feature type="region of interest" description="Disordered" evidence="10">
    <location>
        <begin position="76"/>
        <end position="97"/>
    </location>
</feature>
<dbReference type="GO" id="GO:0005634">
    <property type="term" value="C:nucleus"/>
    <property type="evidence" value="ECO:0007669"/>
    <property type="project" value="UniProtKB-SubCell"/>
</dbReference>
<feature type="region of interest" description="Disordered" evidence="10">
    <location>
        <begin position="37"/>
        <end position="63"/>
    </location>
</feature>
<keyword evidence="12" id="KW-1185">Reference proteome</keyword>
<evidence type="ECO:0000313" key="12">
    <source>
        <dbReference type="Proteomes" id="UP000248484"/>
    </source>
</evidence>
<feature type="region of interest" description="Disordered" evidence="10">
    <location>
        <begin position="280"/>
        <end position="391"/>
    </location>
</feature>
<keyword evidence="2" id="KW-0805">Transcription regulation</keyword>
<feature type="compositionally biased region" description="Low complexity" evidence="10">
    <location>
        <begin position="477"/>
        <end position="487"/>
    </location>
</feature>
<feature type="region of interest" description="Disordered" evidence="10">
    <location>
        <begin position="174"/>
        <end position="264"/>
    </location>
</feature>
<accession>A0A9W2WG21</accession>
<evidence type="ECO:0000256" key="3">
    <source>
        <dbReference type="ARBA" id="ARBA00023159"/>
    </source>
</evidence>
<comment type="function">
    <text evidence="6">Transcriptional coactivator. Stimulates the transcriptional activity of MEF2C. Stimulates MYOD1 activity in part via MEF2, resulting in an enhancement of skeletal muscle differentiation.</text>
</comment>
<dbReference type="InterPro" id="IPR052305">
    <property type="entry name" value="TransReg_TumorExp"/>
</dbReference>
<name>A0A9W2WG21_PHYMC</name>
<evidence type="ECO:0000313" key="13">
    <source>
        <dbReference type="RefSeq" id="XP_054938244.1"/>
    </source>
</evidence>
<dbReference type="PANTHER" id="PTHR23251:SF1">
    <property type="entry name" value="MEF2-ACTIVATING MOTIF AND SAP DOMAIN-CONTAINING TRANSCRIPTIONAL REGULATOR"/>
    <property type="match status" value="1"/>
</dbReference>
<feature type="compositionally biased region" description="Low complexity" evidence="10">
    <location>
        <begin position="359"/>
        <end position="375"/>
    </location>
</feature>
<dbReference type="InterPro" id="IPR036361">
    <property type="entry name" value="SAP_dom_sf"/>
</dbReference>
<sequence length="544" mass="57706">MVIGRRMGWASADEGGRWRSWGQGCLLPAPLAGSWPQNSSGLQRCAGREQAGGPGREQAARPPACTGCVRGLGTRVPPTTAAHTGPPGQALGHSLPAFLLPPPSTALQLRIHRRYQDTSLSGSSAASPFSDPDPWISATDPALAPAPASPSSPAPFLFSPGVLLPEPKHYPWRSLKKESPKISQHWREPKPKKNLTYHQYMPPEPRQGSRADPQAEGSALGPPGPPPWEWTNSQQPPPRMKPSPLTPSPPGVPSPSPSPHKLELQTLKLEELTVSELRQQLRLRGLPVSGTKSMLLERMRGGAPPRERPKPRREDCPAGAPWPRFRRKALGAAGRPDSLKPSPTSHSLPPPRAAETLVTAPAPASAPAASTAQAPAPAPAPIPSSAPASTALTLEEELQEAIRRAQVRGSGPRVSVRIRLESQVHASSARPQLLPNRGISDILDDQVEPEDMLPPIPLDFPGSFDLLSPSPDSEGLSSVFSSSLPSPTNSPSPSPRGPTDSLDWLEALSGGPPLGCGPPAPSIFSADLSDSSGTRLWDLLEDPW</sequence>
<evidence type="ECO:0000256" key="6">
    <source>
        <dbReference type="ARBA" id="ARBA00057766"/>
    </source>
</evidence>
<evidence type="ECO:0000256" key="2">
    <source>
        <dbReference type="ARBA" id="ARBA00023015"/>
    </source>
</evidence>
<dbReference type="SUPFAM" id="SSF68906">
    <property type="entry name" value="SAP domain"/>
    <property type="match status" value="1"/>
</dbReference>
<dbReference type="PROSITE" id="PS50800">
    <property type="entry name" value="SAP"/>
    <property type="match status" value="1"/>
</dbReference>
<feature type="domain" description="SAP" evidence="11">
    <location>
        <begin position="269"/>
        <end position="303"/>
    </location>
</feature>
<feature type="compositionally biased region" description="Low complexity" evidence="10">
    <location>
        <begin position="77"/>
        <end position="88"/>
    </location>
</feature>
<comment type="subcellular location">
    <subcellularLocation>
        <location evidence="1">Nucleus</location>
    </subcellularLocation>
</comment>
<comment type="subunit">
    <text evidence="7">Interacts with MEF2C.</text>
</comment>
<dbReference type="InterPro" id="IPR003034">
    <property type="entry name" value="SAP_dom"/>
</dbReference>
<keyword evidence="3" id="KW-0010">Activator</keyword>
<feature type="compositionally biased region" description="Basic and acidic residues" evidence="10">
    <location>
        <begin position="295"/>
        <end position="316"/>
    </location>
</feature>
<feature type="compositionally biased region" description="Acidic residues" evidence="10">
    <location>
        <begin position="442"/>
        <end position="451"/>
    </location>
</feature>
<evidence type="ECO:0000256" key="8">
    <source>
        <dbReference type="ARBA" id="ARBA00073667"/>
    </source>
</evidence>
<dbReference type="Pfam" id="PF02037">
    <property type="entry name" value="SAP"/>
    <property type="match status" value="1"/>
</dbReference>
<dbReference type="SMART" id="SM00513">
    <property type="entry name" value="SAP"/>
    <property type="match status" value="1"/>
</dbReference>
<feature type="region of interest" description="Disordered" evidence="10">
    <location>
        <begin position="423"/>
        <end position="530"/>
    </location>
</feature>
<feature type="region of interest" description="Disordered" evidence="10">
    <location>
        <begin position="120"/>
        <end position="151"/>
    </location>
</feature>
<feature type="compositionally biased region" description="Pro residues" evidence="10">
    <location>
        <begin position="235"/>
        <end position="258"/>
    </location>
</feature>
<evidence type="ECO:0000256" key="10">
    <source>
        <dbReference type="SAM" id="MobiDB-lite"/>
    </source>
</evidence>
<protein>
    <recommendedName>
        <fullName evidence="8">MEF2-activating motif and SAP domain-containing transcriptional regulator</fullName>
    </recommendedName>
    <alternativeName>
        <fullName evidence="9">MEF2-activating SAP transcriptional regulatory protein</fullName>
    </alternativeName>
</protein>
<keyword evidence="4" id="KW-0804">Transcription</keyword>
<dbReference type="GO" id="GO:0006357">
    <property type="term" value="P:regulation of transcription by RNA polymerase II"/>
    <property type="evidence" value="ECO:0007669"/>
    <property type="project" value="TreeGrafter"/>
</dbReference>
<keyword evidence="5" id="KW-0539">Nucleus</keyword>
<gene>
    <name evidence="13" type="primary">MAMSTR</name>
</gene>
<dbReference type="GO" id="GO:0003712">
    <property type="term" value="F:transcription coregulator activity"/>
    <property type="evidence" value="ECO:0007669"/>
    <property type="project" value="TreeGrafter"/>
</dbReference>
<dbReference type="Gene3D" id="1.10.720.30">
    <property type="entry name" value="SAP domain"/>
    <property type="match status" value="1"/>
</dbReference>
<evidence type="ECO:0000256" key="7">
    <source>
        <dbReference type="ARBA" id="ARBA00065542"/>
    </source>
</evidence>
<dbReference type="PANTHER" id="PTHR23251">
    <property type="entry name" value="LYSINE-RICH CEACAM1 CO-ISOLATED PROTEIN LYRIC PROTEIN"/>
    <property type="match status" value="1"/>
</dbReference>
<dbReference type="AlphaFoldDB" id="A0A9W2WG21"/>
<dbReference type="OrthoDB" id="197676at2759"/>
<feature type="compositionally biased region" description="Basic and acidic residues" evidence="10">
    <location>
        <begin position="175"/>
        <end position="191"/>
    </location>
</feature>
<feature type="compositionally biased region" description="Low complexity" evidence="10">
    <location>
        <begin position="120"/>
        <end position="134"/>
    </location>
</feature>
<proteinExistence type="predicted"/>
<dbReference type="CTD" id="284358"/>
<dbReference type="RefSeq" id="XP_054938244.1">
    <property type="nucleotide sequence ID" value="XM_055082269.1"/>
</dbReference>
<evidence type="ECO:0000256" key="1">
    <source>
        <dbReference type="ARBA" id="ARBA00004123"/>
    </source>
</evidence>
<reference evidence="13" key="1">
    <citation type="submission" date="2025-08" db="UniProtKB">
        <authorList>
            <consortium name="RefSeq"/>
        </authorList>
    </citation>
    <scope>IDENTIFICATION</scope>
    <source>
        <tissue evidence="13">Muscle</tissue>
    </source>
</reference>
<evidence type="ECO:0000256" key="5">
    <source>
        <dbReference type="ARBA" id="ARBA00023242"/>
    </source>
</evidence>
<organism evidence="12 13">
    <name type="scientific">Physeter macrocephalus</name>
    <name type="common">Sperm whale</name>
    <name type="synonym">Physeter catodon</name>
    <dbReference type="NCBI Taxonomy" id="9755"/>
    <lineage>
        <taxon>Eukaryota</taxon>
        <taxon>Metazoa</taxon>
        <taxon>Chordata</taxon>
        <taxon>Craniata</taxon>
        <taxon>Vertebrata</taxon>
        <taxon>Euteleostomi</taxon>
        <taxon>Mammalia</taxon>
        <taxon>Eutheria</taxon>
        <taxon>Laurasiatheria</taxon>
        <taxon>Artiodactyla</taxon>
        <taxon>Whippomorpha</taxon>
        <taxon>Cetacea</taxon>
        <taxon>Odontoceti</taxon>
        <taxon>Physeteridae</taxon>
        <taxon>Physeter</taxon>
    </lineage>
</organism>
<evidence type="ECO:0000256" key="4">
    <source>
        <dbReference type="ARBA" id="ARBA00023163"/>
    </source>
</evidence>